<comment type="caution">
    <text evidence="1">The sequence shown here is derived from an EMBL/GenBank/DDBJ whole genome shotgun (WGS) entry which is preliminary data.</text>
</comment>
<evidence type="ECO:0000313" key="1">
    <source>
        <dbReference type="EMBL" id="RNL39193.1"/>
    </source>
</evidence>
<dbReference type="RefSeq" id="WP_123192959.1">
    <property type="nucleotide sequence ID" value="NZ_QICD01000033.1"/>
</dbReference>
<proteinExistence type="predicted"/>
<reference evidence="2" key="1">
    <citation type="submission" date="2018-05" db="EMBL/GenBank/DDBJ databases">
        <title>Genome Sequencing of selected type strains of the family Eggerthellaceae.</title>
        <authorList>
            <person name="Danylec N."/>
            <person name="Stoll D.A."/>
            <person name="Doetsch A."/>
            <person name="Huch M."/>
        </authorList>
    </citation>
    <scope>NUCLEOTIDE SEQUENCE [LARGE SCALE GENOMIC DNA]</scope>
    <source>
        <strain evidence="2">DSM 16106</strain>
    </source>
</reference>
<dbReference type="AlphaFoldDB" id="A0A3N0AWE2"/>
<name>A0A3N0AWE2_9ACTN</name>
<dbReference type="InterPro" id="IPR024499">
    <property type="entry name" value="Mbeg1-like"/>
</dbReference>
<sequence>MNILDYLATEFAAFDEKPFNPVDSAALSQFCMVRMEDIAPMKRAWSEPPSLRAAVADRLHPVRPVRFTDALRAELYDSLFTGLVPGPVKNNMLALAASPRFRNMTVQDCASVFDEAAQTQFAAMTFVYGREFAYVGFRGTDRSFTGWRENFNMTYQAPVPAQDLAVRYLEAVAPRLPRHLFVGGHSKGGNLAEYAALHATPKVQERIERIYDHDGPGFRAGAVDDRAFSVIRDRVHKTVPQECVVGMLLETPGELPLHVVRSADHGMMQHSVLNWEVKGTNFVYADQLADSALSTHAIMEQWLAGFSPEKTRQVVEAAFKAIEASSALDAADILMGGVKSITLLVEAAKALDQANRDILVNALGTLTNLIAHDAARGVAGWLAPKTKNAS</sequence>
<dbReference type="EMBL" id="QICD01000033">
    <property type="protein sequence ID" value="RNL39193.1"/>
    <property type="molecule type" value="Genomic_DNA"/>
</dbReference>
<gene>
    <name evidence="1" type="ORF">DMP08_11155</name>
</gene>
<dbReference type="OrthoDB" id="9769481at2"/>
<dbReference type="Proteomes" id="UP000278632">
    <property type="component" value="Unassembled WGS sequence"/>
</dbReference>
<accession>A0A3N0AWE2</accession>
<keyword evidence="2" id="KW-1185">Reference proteome</keyword>
<protein>
    <recommendedName>
        <fullName evidence="3">DUF2974 domain-containing protein</fullName>
    </recommendedName>
</protein>
<evidence type="ECO:0008006" key="3">
    <source>
        <dbReference type="Google" id="ProtNLM"/>
    </source>
</evidence>
<organism evidence="1 2">
    <name type="scientific">Paraeggerthella hongkongensis</name>
    <dbReference type="NCBI Taxonomy" id="230658"/>
    <lineage>
        <taxon>Bacteria</taxon>
        <taxon>Bacillati</taxon>
        <taxon>Actinomycetota</taxon>
        <taxon>Coriobacteriia</taxon>
        <taxon>Eggerthellales</taxon>
        <taxon>Eggerthellaceae</taxon>
        <taxon>Paraeggerthella</taxon>
    </lineage>
</organism>
<dbReference type="InterPro" id="IPR029058">
    <property type="entry name" value="AB_hydrolase_fold"/>
</dbReference>
<dbReference type="Pfam" id="PF11187">
    <property type="entry name" value="Mbeg1-like"/>
    <property type="match status" value="1"/>
</dbReference>
<dbReference type="SUPFAM" id="SSF53474">
    <property type="entry name" value="alpha/beta-Hydrolases"/>
    <property type="match status" value="1"/>
</dbReference>
<evidence type="ECO:0000313" key="2">
    <source>
        <dbReference type="Proteomes" id="UP000278632"/>
    </source>
</evidence>